<dbReference type="SUPFAM" id="SSF46785">
    <property type="entry name" value="Winged helix' DNA-binding domain"/>
    <property type="match status" value="2"/>
</dbReference>
<dbReference type="PANTHER" id="PTHR12585:SF55">
    <property type="entry name" value="SISTER CHROMATID COHESION 1 PROTEIN 3"/>
    <property type="match status" value="1"/>
</dbReference>
<evidence type="ECO:0000256" key="1">
    <source>
        <dbReference type="ARBA" id="ARBA00004123"/>
    </source>
</evidence>
<organism evidence="10 11">
    <name type="scientific">Centaurea solstitialis</name>
    <name type="common">yellow star-thistle</name>
    <dbReference type="NCBI Taxonomy" id="347529"/>
    <lineage>
        <taxon>Eukaryota</taxon>
        <taxon>Viridiplantae</taxon>
        <taxon>Streptophyta</taxon>
        <taxon>Embryophyta</taxon>
        <taxon>Tracheophyta</taxon>
        <taxon>Spermatophyta</taxon>
        <taxon>Magnoliopsida</taxon>
        <taxon>eudicotyledons</taxon>
        <taxon>Gunneridae</taxon>
        <taxon>Pentapetalae</taxon>
        <taxon>asterids</taxon>
        <taxon>campanulids</taxon>
        <taxon>Asterales</taxon>
        <taxon>Asteraceae</taxon>
        <taxon>Carduoideae</taxon>
        <taxon>Cardueae</taxon>
        <taxon>Centaureinae</taxon>
        <taxon>Centaurea</taxon>
    </lineage>
</organism>
<feature type="domain" description="Rad21/Rec8-like protein C-terminal eukaryotic" evidence="8">
    <location>
        <begin position="1008"/>
        <end position="1059"/>
    </location>
</feature>
<evidence type="ECO:0000256" key="2">
    <source>
        <dbReference type="ARBA" id="ARBA00009870"/>
    </source>
</evidence>
<feature type="domain" description="Rad21/Rec8-like protein C-terminal eukaryotic" evidence="8">
    <location>
        <begin position="503"/>
        <end position="553"/>
    </location>
</feature>
<feature type="region of interest" description="Disordered" evidence="7">
    <location>
        <begin position="699"/>
        <end position="773"/>
    </location>
</feature>
<dbReference type="InterPro" id="IPR023093">
    <property type="entry name" value="ScpA-like_C"/>
</dbReference>
<feature type="compositionally biased region" description="Low complexity" evidence="7">
    <location>
        <begin position="175"/>
        <end position="184"/>
    </location>
</feature>
<evidence type="ECO:0000313" key="10">
    <source>
        <dbReference type="EMBL" id="KAJ9558351.1"/>
    </source>
</evidence>
<dbReference type="GO" id="GO:0008278">
    <property type="term" value="C:cohesin complex"/>
    <property type="evidence" value="ECO:0007669"/>
    <property type="project" value="InterPro"/>
</dbReference>
<comment type="subunit">
    <text evidence="6">Component of the cohesin complex.</text>
</comment>
<dbReference type="GO" id="GO:1990414">
    <property type="term" value="P:replication-born double-strand break repair via sister chromatid exchange"/>
    <property type="evidence" value="ECO:0007669"/>
    <property type="project" value="TreeGrafter"/>
</dbReference>
<dbReference type="InterPro" id="IPR006909">
    <property type="entry name" value="Rad21/Rec8_C_eu"/>
</dbReference>
<comment type="caution">
    <text evidence="10">The sequence shown here is derived from an EMBL/GenBank/DDBJ whole genome shotgun (WGS) entry which is preliminary data.</text>
</comment>
<gene>
    <name evidence="10" type="ORF">OSB04_012965</name>
</gene>
<evidence type="ECO:0000259" key="8">
    <source>
        <dbReference type="Pfam" id="PF04824"/>
    </source>
</evidence>
<feature type="region of interest" description="Disordered" evidence="7">
    <location>
        <begin position="867"/>
        <end position="886"/>
    </location>
</feature>
<dbReference type="PANTHER" id="PTHR12585">
    <property type="entry name" value="SCC1 / RAD21 FAMILY MEMBER"/>
    <property type="match status" value="1"/>
</dbReference>
<dbReference type="InterPro" id="IPR039781">
    <property type="entry name" value="Rad21/Rec8-like"/>
</dbReference>
<evidence type="ECO:0000256" key="3">
    <source>
        <dbReference type="ARBA" id="ARBA00022776"/>
    </source>
</evidence>
<dbReference type="Pfam" id="PF04825">
    <property type="entry name" value="Rad21_Rec8_N"/>
    <property type="match status" value="1"/>
</dbReference>
<dbReference type="InterPro" id="IPR036390">
    <property type="entry name" value="WH_DNA-bd_sf"/>
</dbReference>
<dbReference type="CDD" id="cd21793">
    <property type="entry name" value="Rad21_Rec8_M_AtSYN1-like"/>
    <property type="match status" value="1"/>
</dbReference>
<evidence type="ECO:0000259" key="9">
    <source>
        <dbReference type="Pfam" id="PF04825"/>
    </source>
</evidence>
<dbReference type="Proteomes" id="UP001172457">
    <property type="component" value="Chromosome 3"/>
</dbReference>
<keyword evidence="11" id="KW-1185">Reference proteome</keyword>
<proteinExistence type="inferred from homology"/>
<feature type="region of interest" description="Disordered" evidence="7">
    <location>
        <begin position="947"/>
        <end position="978"/>
    </location>
</feature>
<feature type="compositionally biased region" description="Polar residues" evidence="7">
    <location>
        <begin position="209"/>
        <end position="221"/>
    </location>
</feature>
<dbReference type="Pfam" id="PF04824">
    <property type="entry name" value="Rad21_Rec8"/>
    <property type="match status" value="2"/>
</dbReference>
<reference evidence="10" key="1">
    <citation type="submission" date="2023-03" db="EMBL/GenBank/DDBJ databases">
        <title>Chromosome-scale reference genome and RAD-based genetic map of yellow starthistle (Centaurea solstitialis) reveal putative structural variation and QTLs associated with invader traits.</title>
        <authorList>
            <person name="Reatini B."/>
            <person name="Cang F.A."/>
            <person name="Jiang Q."/>
            <person name="Mckibben M.T.W."/>
            <person name="Barker M.S."/>
            <person name="Rieseberg L.H."/>
            <person name="Dlugosch K.M."/>
        </authorList>
    </citation>
    <scope>NUCLEOTIDE SEQUENCE</scope>
    <source>
        <strain evidence="10">CAN-66</strain>
        <tissue evidence="10">Leaf</tissue>
    </source>
</reference>
<feature type="region of interest" description="Disordered" evidence="7">
    <location>
        <begin position="173"/>
        <end position="272"/>
    </location>
</feature>
<evidence type="ECO:0008006" key="12">
    <source>
        <dbReference type="Google" id="ProtNLM"/>
    </source>
</evidence>
<dbReference type="GO" id="GO:0007062">
    <property type="term" value="P:sister chromatid cohesion"/>
    <property type="evidence" value="ECO:0007669"/>
    <property type="project" value="InterPro"/>
</dbReference>
<dbReference type="GO" id="GO:0005634">
    <property type="term" value="C:nucleus"/>
    <property type="evidence" value="ECO:0007669"/>
    <property type="project" value="UniProtKB-SubCell"/>
</dbReference>
<keyword evidence="3" id="KW-0132">Cell division</keyword>
<keyword evidence="3" id="KW-0131">Cell cycle</keyword>
<accession>A0AA38WQZ7</accession>
<name>A0AA38WQZ7_9ASTR</name>
<evidence type="ECO:0000313" key="11">
    <source>
        <dbReference type="Proteomes" id="UP001172457"/>
    </source>
</evidence>
<evidence type="ECO:0000256" key="6">
    <source>
        <dbReference type="ARBA" id="ARBA00064543"/>
    </source>
</evidence>
<keyword evidence="3" id="KW-0498">Mitosis</keyword>
<evidence type="ECO:0000256" key="7">
    <source>
        <dbReference type="SAM" id="MobiDB-lite"/>
    </source>
</evidence>
<dbReference type="EMBL" id="JARYMX010000003">
    <property type="protein sequence ID" value="KAJ9558351.1"/>
    <property type="molecule type" value="Genomic_DNA"/>
</dbReference>
<dbReference type="Gene3D" id="1.10.10.580">
    <property type="entry name" value="Structural maintenance of chromosome 1. Chain E"/>
    <property type="match status" value="2"/>
</dbReference>
<comment type="similarity">
    <text evidence="2">Belongs to the rad21 family.</text>
</comment>
<feature type="compositionally biased region" description="Polar residues" evidence="7">
    <location>
        <begin position="873"/>
        <end position="886"/>
    </location>
</feature>
<dbReference type="GO" id="GO:0007059">
    <property type="term" value="P:chromosome segregation"/>
    <property type="evidence" value="ECO:0007669"/>
    <property type="project" value="UniProtKB-KW"/>
</dbReference>
<dbReference type="FunFam" id="1.10.10.580:FF:000002">
    <property type="entry name" value="Sister chromatid cohesion 1 protein 4"/>
    <property type="match status" value="2"/>
</dbReference>
<feature type="domain" description="Rad21/Rec8-like protein N-terminal" evidence="9">
    <location>
        <begin position="1"/>
        <end position="102"/>
    </location>
</feature>
<sequence length="1065" mass="115866">MFYSHNLLARKGPLGTVWYAAHLQNKLKRDNYVTVNIPSTVEQIMNPQVPIALRMSGYLLLGVVRIYSKKVEYLQRDYNGLLIDISKTYTYAKINLPEDTNQANVDSITLPESFELDIFNVDAYDTYGSPDTHIGRQEDISIDDQSPISLSKNGDLTPAGFIMISVGEDVFGTPSVSQSNSQSSPMPIEASPHSVPPPETNVGVEEPDPNNQMDIPSLSSPDTEEPNLGLKKQLSLEKDNGSAAPGEVSVPNLPPVNKQTPPLDSAHSAPPNDNSDPPCWHFMSHRVLFGIRAGITFDCCSPSPLAEPAPAAEQPRENGERYNSMNLQSSKTRVCHNLSQMFEPGYKSTKPRVIEAEQDDMEVERIRDIVGPDDNNTIPTYSSGGMTGMPSPNNGLGSNSCEVQTSVGTGVGSTPDPTSSSAHVFSDLETHMQISKGQQGFDNSGGLPDIPEADDAGELTVLEDDEGMPTPPEIGSLLASTRAVAQFIKEKSSATRSTPECEGAVSLNSILDGKRRKVCARMFMETLILKSCELVDVKQDEAYGDITLKVTSKLLKQQFLRRSPDTHIRRHEDITLNDQTPISLSKNGDRTPAGYITISLGEDVFRTPSVSRYSSQPSPMPVEASPHSVPPPETNAGVQEPDPNIQMGSGDDGLIDDENVTRPVLRDAIHDNYVVMPSSMPSDREEPDLVLVEQFEKDNGSAAPGEVSVPDFSPVNKQTPPHDSAHSGPTNDNSDPPVSFGLASSLMAVQPSPLAEPEPAPAAEQPRAKRRKIQFDKFPVLTNKFIKKALDDPSNLSRKRKGVCSSLDVWRLNNTLKNEKVIIDPVITGLCHNLSQMFEPGYKSTKPRVIEAEQDDMEVERIRDIVGPDDNNAIPTYSPSGSKSYQVQTSSIGTVVGSTPDPTSASTYGFSDMETHMEYSQSHQGFENSGGLSDIPEVDDAGELTFLEDDEGTPTPMRSGAGGTPAADYSSGRQRTPPEFGSLLARTRAVAQFIKEKSSATVSTPEREGAVSLNSILDGKRRKVCARMFMETLILKSCELVDVKQDEAYGDITLKVTSKLLKQQF</sequence>
<protein>
    <recommendedName>
        <fullName evidence="12">Sister chromatid cohesion 1 protein 3</fullName>
    </recommendedName>
</protein>
<dbReference type="AlphaFoldDB" id="A0AA38WQZ7"/>
<feature type="compositionally biased region" description="Polar residues" evidence="7">
    <location>
        <begin position="381"/>
        <end position="408"/>
    </location>
</feature>
<comment type="subcellular location">
    <subcellularLocation>
        <location evidence="1">Nucleus</location>
    </subcellularLocation>
</comment>
<feature type="region of interest" description="Disordered" evidence="7">
    <location>
        <begin position="609"/>
        <end position="657"/>
    </location>
</feature>
<keyword evidence="5" id="KW-0539">Nucleus</keyword>
<dbReference type="GO" id="GO:0003682">
    <property type="term" value="F:chromatin binding"/>
    <property type="evidence" value="ECO:0007669"/>
    <property type="project" value="TreeGrafter"/>
</dbReference>
<feature type="compositionally biased region" description="Polar residues" evidence="7">
    <location>
        <begin position="715"/>
        <end position="736"/>
    </location>
</feature>
<keyword evidence="4" id="KW-0159">Chromosome partition</keyword>
<dbReference type="InterPro" id="IPR006910">
    <property type="entry name" value="Rad21_Rec8_N"/>
</dbReference>
<evidence type="ECO:0000256" key="4">
    <source>
        <dbReference type="ARBA" id="ARBA00022829"/>
    </source>
</evidence>
<evidence type="ECO:0000256" key="5">
    <source>
        <dbReference type="ARBA" id="ARBA00023242"/>
    </source>
</evidence>
<feature type="region of interest" description="Disordered" evidence="7">
    <location>
        <begin position="381"/>
        <end position="422"/>
    </location>
</feature>